<evidence type="ECO:0000313" key="2">
    <source>
        <dbReference type="EMBL" id="MBB3076760.1"/>
    </source>
</evidence>
<feature type="chain" id="PRO_5038844825" evidence="1">
    <location>
        <begin position="19"/>
        <end position="47"/>
    </location>
</feature>
<reference evidence="2 3" key="1">
    <citation type="submission" date="2020-08" db="EMBL/GenBank/DDBJ databases">
        <title>Genomic Encyclopedia of Type Strains, Phase III (KMG-III): the genomes of soil and plant-associated and newly described type strains.</title>
        <authorList>
            <person name="Whitman W."/>
        </authorList>
    </citation>
    <scope>NUCLEOTIDE SEQUENCE [LARGE SCALE GENOMIC DNA]</scope>
    <source>
        <strain evidence="2 3">CECT 3237</strain>
    </source>
</reference>
<evidence type="ECO:0000313" key="3">
    <source>
        <dbReference type="Proteomes" id="UP000572907"/>
    </source>
</evidence>
<comment type="caution">
    <text evidence="2">The sequence shown here is derived from an EMBL/GenBank/DDBJ whole genome shotgun (WGS) entry which is preliminary data.</text>
</comment>
<sequence length="47" mass="4597">MSAPSHLLRALFAVLATALVLGGAPSTTTNGTEAVAVAASSDSLIWG</sequence>
<gene>
    <name evidence="2" type="ORF">FHS41_003248</name>
</gene>
<feature type="signal peptide" evidence="1">
    <location>
        <begin position="1"/>
        <end position="18"/>
    </location>
</feature>
<dbReference type="Proteomes" id="UP000572907">
    <property type="component" value="Unassembled WGS sequence"/>
</dbReference>
<protein>
    <submittedName>
        <fullName evidence="2">Uncharacterized protein</fullName>
    </submittedName>
</protein>
<name>A0A7W4ZQE8_9ACTN</name>
<dbReference type="RefSeq" id="WP_184592114.1">
    <property type="nucleotide sequence ID" value="NZ_BMUP01000007.1"/>
</dbReference>
<evidence type="ECO:0000256" key="1">
    <source>
        <dbReference type="SAM" id="SignalP"/>
    </source>
</evidence>
<proteinExistence type="predicted"/>
<organism evidence="2 3">
    <name type="scientific">Streptomyces violarus</name>
    <dbReference type="NCBI Taxonomy" id="67380"/>
    <lineage>
        <taxon>Bacteria</taxon>
        <taxon>Bacillati</taxon>
        <taxon>Actinomycetota</taxon>
        <taxon>Actinomycetes</taxon>
        <taxon>Kitasatosporales</taxon>
        <taxon>Streptomycetaceae</taxon>
        <taxon>Streptomyces</taxon>
    </lineage>
</organism>
<keyword evidence="3" id="KW-1185">Reference proteome</keyword>
<keyword evidence="1" id="KW-0732">Signal</keyword>
<dbReference type="EMBL" id="JACHXE010000003">
    <property type="protein sequence ID" value="MBB3076760.1"/>
    <property type="molecule type" value="Genomic_DNA"/>
</dbReference>
<accession>A0A7W4ZQE8</accession>
<dbReference type="AlphaFoldDB" id="A0A7W4ZQE8"/>